<sequence>MASKAELKELKRYVESKTDNSFRDDRTLSAIMRCFSYSGDAYYTSFSPAYMNSLKGGESPLDPFNRLLPSSKTEPVNILSYVGSHYNMFILYDNTLIRLEPYGAEGSDTRERVIRDWMANNSDIRYQINNTPIQREGEDEEERRNGWACGDISIVYQIVFDHMVTTQKLDPREENVAEMIGKKAKEITDQLTGDIHTEKFLKLRRIINTIYYIRDKKLELSSTEIKDIVGAENYKVFKTLNDMVEHNVTHTLAATSSNRDETEELTDTAEKLTDTVQRNLSRKSLERLKVNGTVFELLKESTTSLSQELIRSTARRIDEEEEDSPFQILQEILEDIHKALKNSEIQNIGPLTDELEREFKKIKKTETDFYDRKKEAVWSLVDALDFIVDNPSYFPAVKRSRNSSFAAITEFLGVEEDSITEFLDVEEDSITEFLDVEEDSITEFLDIEEEEDVVIDSAKEDANEDDLEITSREHLPNGLDDRKRMVGISRSDETSKTLLPQSSNAMKEVKKQLVAQKTSDSSSLLEENSGRELISEDHKTQIQELISILKAETRGCLFFHRERKNTKIEALKMLLTKSTEYDSVEELVDAVIKANPDAIKGIFSNRTGSLLTSIRNSKPGDDEPSSDYPSTSIEV</sequence>
<proteinExistence type="predicted"/>
<evidence type="ECO:0008006" key="4">
    <source>
        <dbReference type="Google" id="ProtNLM"/>
    </source>
</evidence>
<evidence type="ECO:0000313" key="3">
    <source>
        <dbReference type="Proteomes" id="UP001222087"/>
    </source>
</evidence>
<dbReference type="RefSeq" id="WP_275089670.1">
    <property type="nucleotide sequence ID" value="NZ_CP119078.1"/>
</dbReference>
<reference evidence="2 3" key="1">
    <citation type="submission" date="2023-02" db="EMBL/GenBank/DDBJ databases">
        <title>Genome Sequence of L. cardiaca H63T.</title>
        <authorList>
            <person name="Lopez A.E."/>
            <person name="Cianciotto N.P."/>
        </authorList>
    </citation>
    <scope>NUCLEOTIDE SEQUENCE [LARGE SCALE GENOMIC DNA]</scope>
    <source>
        <strain evidence="2 3">H63</strain>
    </source>
</reference>
<feature type="region of interest" description="Disordered" evidence="1">
    <location>
        <begin position="613"/>
        <end position="635"/>
    </location>
</feature>
<accession>A0ABY8AXI5</accession>
<gene>
    <name evidence="2" type="ORF">PXX05_03490</name>
</gene>
<dbReference type="Proteomes" id="UP001222087">
    <property type="component" value="Chromosome"/>
</dbReference>
<protein>
    <recommendedName>
        <fullName evidence="4">Dot/Icm T4SS effector</fullName>
    </recommendedName>
</protein>
<keyword evidence="3" id="KW-1185">Reference proteome</keyword>
<evidence type="ECO:0000313" key="2">
    <source>
        <dbReference type="EMBL" id="WED43857.1"/>
    </source>
</evidence>
<name>A0ABY8AXI5_9GAMM</name>
<evidence type="ECO:0000256" key="1">
    <source>
        <dbReference type="SAM" id="MobiDB-lite"/>
    </source>
</evidence>
<dbReference type="EMBL" id="CP119078">
    <property type="protein sequence ID" value="WED43857.1"/>
    <property type="molecule type" value="Genomic_DNA"/>
</dbReference>
<organism evidence="2 3">
    <name type="scientific">Legionella cardiaca</name>
    <dbReference type="NCBI Taxonomy" id="1071983"/>
    <lineage>
        <taxon>Bacteria</taxon>
        <taxon>Pseudomonadati</taxon>
        <taxon>Pseudomonadota</taxon>
        <taxon>Gammaproteobacteria</taxon>
        <taxon>Legionellales</taxon>
        <taxon>Legionellaceae</taxon>
        <taxon>Legionella</taxon>
    </lineage>
</organism>